<reference evidence="2 3" key="1">
    <citation type="submission" date="2019-02" db="EMBL/GenBank/DDBJ databases">
        <title>Deep-cultivation of Planctomycetes and their phenomic and genomic characterization uncovers novel biology.</title>
        <authorList>
            <person name="Wiegand S."/>
            <person name="Jogler M."/>
            <person name="Boedeker C."/>
            <person name="Pinto D."/>
            <person name="Vollmers J."/>
            <person name="Rivas-Marin E."/>
            <person name="Kohn T."/>
            <person name="Peeters S.H."/>
            <person name="Heuer A."/>
            <person name="Rast P."/>
            <person name="Oberbeckmann S."/>
            <person name="Bunk B."/>
            <person name="Jeske O."/>
            <person name="Meyerdierks A."/>
            <person name="Storesund J.E."/>
            <person name="Kallscheuer N."/>
            <person name="Luecker S."/>
            <person name="Lage O.M."/>
            <person name="Pohl T."/>
            <person name="Merkel B.J."/>
            <person name="Hornburger P."/>
            <person name="Mueller R.-W."/>
            <person name="Bruemmer F."/>
            <person name="Labrenz M."/>
            <person name="Spormann A.M."/>
            <person name="Op den Camp H."/>
            <person name="Overmann J."/>
            <person name="Amann R."/>
            <person name="Jetten M.S.M."/>
            <person name="Mascher T."/>
            <person name="Medema M.H."/>
            <person name="Devos D.P."/>
            <person name="Kaster A.-K."/>
            <person name="Ovreas L."/>
            <person name="Rohde M."/>
            <person name="Galperin M.Y."/>
            <person name="Jogler C."/>
        </authorList>
    </citation>
    <scope>NUCLEOTIDE SEQUENCE [LARGE SCALE GENOMIC DNA]</scope>
    <source>
        <strain evidence="2 3">HG15A2</strain>
    </source>
</reference>
<evidence type="ECO:0008006" key="4">
    <source>
        <dbReference type="Google" id="ProtNLM"/>
    </source>
</evidence>
<accession>A0A517MS44</accession>
<dbReference type="OrthoDB" id="268259at2"/>
<dbReference type="RefSeq" id="WP_145058294.1">
    <property type="nucleotide sequence ID" value="NZ_CP036263.1"/>
</dbReference>
<sequence>MLGFLLKPLRLLAQALTSNDSPRQVAWAIVLGVIIGLMPKGTLLALSFGILLCALRVNLSAGMMAVGIFSLIAPLLDPLAHRLGEMFLLWEPLRSSFAWLYQKPLGPWIGFNNTVGMGHLLIGIYLAYPAYRVGWFLGEKVQPRVSRWLMGYRMIRWLRGAEIGAHWGIS</sequence>
<evidence type="ECO:0000313" key="3">
    <source>
        <dbReference type="Proteomes" id="UP000319852"/>
    </source>
</evidence>
<feature type="transmembrane region" description="Helical" evidence="1">
    <location>
        <begin position="59"/>
        <end position="76"/>
    </location>
</feature>
<evidence type="ECO:0000313" key="2">
    <source>
        <dbReference type="EMBL" id="QDS97708.1"/>
    </source>
</evidence>
<keyword evidence="3" id="KW-1185">Reference proteome</keyword>
<dbReference type="NCBIfam" id="TIGR03546">
    <property type="entry name" value="TIGR03546 family protein"/>
    <property type="match status" value="1"/>
</dbReference>
<feature type="transmembrane region" description="Helical" evidence="1">
    <location>
        <begin position="108"/>
        <end position="128"/>
    </location>
</feature>
<feature type="transmembrane region" description="Helical" evidence="1">
    <location>
        <begin position="25"/>
        <end position="52"/>
    </location>
</feature>
<dbReference type="KEGG" id="amob:HG15A2_09730"/>
<organism evidence="2 3">
    <name type="scientific">Adhaeretor mobilis</name>
    <dbReference type="NCBI Taxonomy" id="1930276"/>
    <lineage>
        <taxon>Bacteria</taxon>
        <taxon>Pseudomonadati</taxon>
        <taxon>Planctomycetota</taxon>
        <taxon>Planctomycetia</taxon>
        <taxon>Pirellulales</taxon>
        <taxon>Lacipirellulaceae</taxon>
        <taxon>Adhaeretor</taxon>
    </lineage>
</organism>
<keyword evidence="1" id="KW-0812">Transmembrane</keyword>
<evidence type="ECO:0000256" key="1">
    <source>
        <dbReference type="SAM" id="Phobius"/>
    </source>
</evidence>
<proteinExistence type="predicted"/>
<dbReference type="AlphaFoldDB" id="A0A517MS44"/>
<dbReference type="Proteomes" id="UP000319852">
    <property type="component" value="Chromosome"/>
</dbReference>
<keyword evidence="1" id="KW-0472">Membrane</keyword>
<protein>
    <recommendedName>
        <fullName evidence="4">DUF2062 domain-containing protein</fullName>
    </recommendedName>
</protein>
<keyword evidence="1" id="KW-1133">Transmembrane helix</keyword>
<gene>
    <name evidence="2" type="ORF">HG15A2_09730</name>
</gene>
<dbReference type="EMBL" id="CP036263">
    <property type="protein sequence ID" value="QDS97708.1"/>
    <property type="molecule type" value="Genomic_DNA"/>
</dbReference>
<dbReference type="InterPro" id="IPR019935">
    <property type="entry name" value="CHP03546"/>
</dbReference>
<name>A0A517MS44_9BACT</name>